<comment type="caution">
    <text evidence="2">The sequence shown here is derived from an EMBL/GenBank/DDBJ whole genome shotgun (WGS) entry which is preliminary data.</text>
</comment>
<reference evidence="2 3" key="1">
    <citation type="submission" date="2023-07" db="EMBL/GenBank/DDBJ databases">
        <title>Genomic Encyclopedia of Type Strains, Phase IV (KMG-IV): sequencing the most valuable type-strain genomes for metagenomic binning, comparative biology and taxonomic classification.</title>
        <authorList>
            <person name="Goeker M."/>
        </authorList>
    </citation>
    <scope>NUCLEOTIDE SEQUENCE [LARGE SCALE GENOMIC DNA]</scope>
    <source>
        <strain evidence="2 3">DSM 4006</strain>
    </source>
</reference>
<dbReference type="EMBL" id="JAUSTP010000007">
    <property type="protein sequence ID" value="MDQ0189437.1"/>
    <property type="molecule type" value="Genomic_DNA"/>
</dbReference>
<proteinExistence type="inferred from homology"/>
<evidence type="ECO:0000313" key="2">
    <source>
        <dbReference type="EMBL" id="MDQ0189437.1"/>
    </source>
</evidence>
<dbReference type="InterPro" id="IPR028345">
    <property type="entry name" value="Antibiotic_NAT-like"/>
</dbReference>
<dbReference type="InterPro" id="IPR006340">
    <property type="entry name" value="DUF436"/>
</dbReference>
<sequence length="194" mass="20100">MLKADPAAVRSALQTCLSDLHTAAHLSRGRLLVVGASTSEIAGERIGTATSGELGRVVVETVLDFCASTGCDAAFQCCEHLNRALVVSRGLAAQKGWREVSAVPVMGAGGAVAAHAFFALPNACLVERIEADAGIDIGDTLIGMHLKPVAVPVRGTLTQVGAAHVVMARTRPPLIGGSRAVYDPEEAKRRLGLQ</sequence>
<evidence type="ECO:0000256" key="1">
    <source>
        <dbReference type="HAMAP-Rule" id="MF_00800"/>
    </source>
</evidence>
<dbReference type="NCBIfam" id="TIGR01440">
    <property type="entry name" value="TIGR01440 family protein"/>
    <property type="match status" value="1"/>
</dbReference>
<dbReference type="SUPFAM" id="SSF110710">
    <property type="entry name" value="TTHA0583/YokD-like"/>
    <property type="match status" value="1"/>
</dbReference>
<accession>A0ABT9XGW8</accession>
<dbReference type="HAMAP" id="MF_00800">
    <property type="entry name" value="UPF0340"/>
    <property type="match status" value="1"/>
</dbReference>
<dbReference type="Gene3D" id="3.40.50.10360">
    <property type="entry name" value="Hypothetical protein TT1679"/>
    <property type="match status" value="1"/>
</dbReference>
<gene>
    <name evidence="2" type="ORF">J2S03_001269</name>
</gene>
<dbReference type="Pfam" id="PF04260">
    <property type="entry name" value="DUF436"/>
    <property type="match status" value="1"/>
</dbReference>
<organism evidence="2 3">
    <name type="scientific">Alicyclobacillus cycloheptanicus</name>
    <dbReference type="NCBI Taxonomy" id="1457"/>
    <lineage>
        <taxon>Bacteria</taxon>
        <taxon>Bacillati</taxon>
        <taxon>Bacillota</taxon>
        <taxon>Bacilli</taxon>
        <taxon>Bacillales</taxon>
        <taxon>Alicyclobacillaceae</taxon>
        <taxon>Alicyclobacillus</taxon>
    </lineage>
</organism>
<dbReference type="RefSeq" id="WP_274457096.1">
    <property type="nucleotide sequence ID" value="NZ_CP067097.1"/>
</dbReference>
<name>A0ABT9XGW8_9BACL</name>
<comment type="similarity">
    <text evidence="1">Belongs to the UPF0340 family.</text>
</comment>
<dbReference type="Proteomes" id="UP001232973">
    <property type="component" value="Unassembled WGS sequence"/>
</dbReference>
<keyword evidence="3" id="KW-1185">Reference proteome</keyword>
<evidence type="ECO:0000313" key="3">
    <source>
        <dbReference type="Proteomes" id="UP001232973"/>
    </source>
</evidence>
<protein>
    <recommendedName>
        <fullName evidence="1">UPF0340 protein J2S03_001269</fullName>
    </recommendedName>
</protein>